<evidence type="ECO:0000313" key="1">
    <source>
        <dbReference type="EMBL" id="MCC9293493.1"/>
    </source>
</evidence>
<evidence type="ECO:0008006" key="3">
    <source>
        <dbReference type="Google" id="ProtNLM"/>
    </source>
</evidence>
<name>A0ABS8N3W1_9CLOT</name>
<sequence>MEIIQVKKFIEILSSSTPKKIGILDNNTISFLINVSEYICIEKILTNYDLLLIPNWVYEEVRDSKGRVGYIEKIFNKGIKIFVVDERDYEKLINYKTVWLYKFFLYSSYKIGELKSFIKRYIEKGQALEELEDYQVWLNLLYHNGFEGKMLKNGRMKKKNAGEISISVLALTMSYIYFKANHTVTILSNDRDTYDFIEFAKLKLSKDSMFIELKESSITFKSNDFIIKESYLNNYINYRQDICSIIRFRDEKRVKYTKNALDTSVEEHDEILSNEAFIENLKDSTFNIIF</sequence>
<dbReference type="Proteomes" id="UP001165422">
    <property type="component" value="Unassembled WGS sequence"/>
</dbReference>
<organism evidence="1 2">
    <name type="scientific">Clostridium aromativorans</name>
    <dbReference type="NCBI Taxonomy" id="2836848"/>
    <lineage>
        <taxon>Bacteria</taxon>
        <taxon>Bacillati</taxon>
        <taxon>Bacillota</taxon>
        <taxon>Clostridia</taxon>
        <taxon>Eubacteriales</taxon>
        <taxon>Clostridiaceae</taxon>
        <taxon>Clostridium</taxon>
    </lineage>
</organism>
<gene>
    <name evidence="1" type="ORF">LN736_01200</name>
</gene>
<keyword evidence="2" id="KW-1185">Reference proteome</keyword>
<reference evidence="1" key="1">
    <citation type="submission" date="2021-11" db="EMBL/GenBank/DDBJ databases">
        <authorList>
            <person name="Qingchun L."/>
            <person name="Dong Z."/>
            <person name="Zongwei Q."/>
            <person name="Jia Z."/>
            <person name="Duotao L."/>
        </authorList>
    </citation>
    <scope>NUCLEOTIDE SEQUENCE</scope>
    <source>
        <strain evidence="1">WLY-B-L2</strain>
    </source>
</reference>
<comment type="caution">
    <text evidence="1">The sequence shown here is derived from an EMBL/GenBank/DDBJ whole genome shotgun (WGS) entry which is preliminary data.</text>
</comment>
<evidence type="ECO:0000313" key="2">
    <source>
        <dbReference type="Proteomes" id="UP001165422"/>
    </source>
</evidence>
<dbReference type="EMBL" id="JAJJPB010000001">
    <property type="protein sequence ID" value="MCC9293493.1"/>
    <property type="molecule type" value="Genomic_DNA"/>
</dbReference>
<proteinExistence type="predicted"/>
<accession>A0ABS8N3W1</accession>
<dbReference type="RefSeq" id="WP_229980499.1">
    <property type="nucleotide sequence ID" value="NZ_JAJJPB010000001.1"/>
</dbReference>
<protein>
    <recommendedName>
        <fullName evidence="3">DUF4935 domain-containing protein</fullName>
    </recommendedName>
</protein>